<evidence type="ECO:0000256" key="2">
    <source>
        <dbReference type="ARBA" id="ARBA00022942"/>
    </source>
</evidence>
<dbReference type="Proteomes" id="UP000815325">
    <property type="component" value="Unassembled WGS sequence"/>
</dbReference>
<accession>A0ABQ7GNW4</accession>
<keyword evidence="5" id="KW-1185">Reference proteome</keyword>
<evidence type="ECO:0000313" key="5">
    <source>
        <dbReference type="Proteomes" id="UP000815325"/>
    </source>
</evidence>
<reference evidence="4" key="1">
    <citation type="submission" date="2017-08" db="EMBL/GenBank/DDBJ databases">
        <authorList>
            <person name="Polle J.E."/>
            <person name="Barry K."/>
            <person name="Cushman J."/>
            <person name="Schmutz J."/>
            <person name="Tran D."/>
            <person name="Hathwaick L.T."/>
            <person name="Yim W.C."/>
            <person name="Jenkins J."/>
            <person name="Mckie-Krisberg Z.M."/>
            <person name="Prochnik S."/>
            <person name="Lindquist E."/>
            <person name="Dockter R.B."/>
            <person name="Adam C."/>
            <person name="Molina H."/>
            <person name="Bunkerborg J."/>
            <person name="Jin E."/>
            <person name="Buchheim M."/>
            <person name="Magnuson J."/>
        </authorList>
    </citation>
    <scope>NUCLEOTIDE SEQUENCE</scope>
    <source>
        <strain evidence="4">CCAP 19/18</strain>
    </source>
</reference>
<protein>
    <submittedName>
        <fullName evidence="4">26S proteasome regulatory complex</fullName>
    </submittedName>
</protein>
<organism evidence="4 5">
    <name type="scientific">Dunaliella salina</name>
    <name type="common">Green alga</name>
    <name type="synonym">Protococcus salinus</name>
    <dbReference type="NCBI Taxonomy" id="3046"/>
    <lineage>
        <taxon>Eukaryota</taxon>
        <taxon>Viridiplantae</taxon>
        <taxon>Chlorophyta</taxon>
        <taxon>core chlorophytes</taxon>
        <taxon>Chlorophyceae</taxon>
        <taxon>CS clade</taxon>
        <taxon>Chlamydomonadales</taxon>
        <taxon>Dunaliellaceae</taxon>
        <taxon>Dunaliella</taxon>
    </lineage>
</organism>
<proteinExistence type="inferred from homology"/>
<gene>
    <name evidence="4" type="ORF">DUNSADRAFT_6137</name>
</gene>
<comment type="caution">
    <text evidence="4">The sequence shown here is derived from an EMBL/GenBank/DDBJ whole genome shotgun (WGS) entry which is preliminary data.</text>
</comment>
<dbReference type="Pfam" id="PF22037">
    <property type="entry name" value="PSD13_N"/>
    <property type="match status" value="1"/>
</dbReference>
<name>A0ABQ7GNW4_DUNSA</name>
<sequence>MAPLDFLEALQAEIPNAAADITELASLYQRRLWHPLTVKYDALIKQADHPINSGDVPVRVFDEFISDFGSKINLHKFAQFAVHATKSLPAPQPMVDHLQSSIQKLEDMKLAKANQPILFLRMHVAQHKIELGAISEAKAVVEQGKEQLEGMEDVDPTVSASVYYVASLLNKAIGDSAEFYRSSLMYLSFVSSETLPHDFKLRLAVDISLAALLGDSIYSFGQLLLHPIVHVLDDSPFRWLHELLEVFNAGDMHKYDELCTRYAAELNSQPALVANERRLREKITLMCLMEMISSLPAESRNIALTAIAQRTKLDVDGVEFLLMKALSLHLIEGIINQVQGTVSISWVAPRVLTKPQIAGLKGRLDGWISKVSQTAMALEQETVGVEV</sequence>
<dbReference type="PANTHER" id="PTHR10539:SF0">
    <property type="entry name" value="26S PROTEASOME NON-ATPASE REGULATORY SUBUNIT 13"/>
    <property type="match status" value="1"/>
</dbReference>
<keyword evidence="2 4" id="KW-0647">Proteasome</keyword>
<dbReference type="GO" id="GO:0000502">
    <property type="term" value="C:proteasome complex"/>
    <property type="evidence" value="ECO:0007669"/>
    <property type="project" value="UniProtKB-KW"/>
</dbReference>
<dbReference type="InterPro" id="IPR054179">
    <property type="entry name" value="PSD13_N"/>
</dbReference>
<comment type="similarity">
    <text evidence="1">Belongs to the proteasome subunit S11 family.</text>
</comment>
<dbReference type="InterPro" id="IPR000717">
    <property type="entry name" value="PCI_dom"/>
</dbReference>
<evidence type="ECO:0000259" key="3">
    <source>
        <dbReference type="PROSITE" id="PS50250"/>
    </source>
</evidence>
<dbReference type="EMBL" id="MU069665">
    <property type="protein sequence ID" value="KAF5836307.1"/>
    <property type="molecule type" value="Genomic_DNA"/>
</dbReference>
<feature type="domain" description="PCI" evidence="3">
    <location>
        <begin position="178"/>
        <end position="349"/>
    </location>
</feature>
<dbReference type="Pfam" id="PF01399">
    <property type="entry name" value="PCI"/>
    <property type="match status" value="1"/>
</dbReference>
<dbReference type="InterPro" id="IPR035298">
    <property type="entry name" value="PSMD13"/>
</dbReference>
<evidence type="ECO:0000256" key="1">
    <source>
        <dbReference type="ARBA" id="ARBA00006207"/>
    </source>
</evidence>
<dbReference type="PANTHER" id="PTHR10539">
    <property type="entry name" value="26S PROTEASOME NON-ATPASE REGULATORY SUBUNIT 13"/>
    <property type="match status" value="1"/>
</dbReference>
<evidence type="ECO:0000313" key="4">
    <source>
        <dbReference type="EMBL" id="KAF5836307.1"/>
    </source>
</evidence>
<dbReference type="SUPFAM" id="SSF46785">
    <property type="entry name" value="Winged helix' DNA-binding domain"/>
    <property type="match status" value="1"/>
</dbReference>
<dbReference type="PROSITE" id="PS50250">
    <property type="entry name" value="PCI"/>
    <property type="match status" value="1"/>
</dbReference>
<dbReference type="InterPro" id="IPR036390">
    <property type="entry name" value="WH_DNA-bd_sf"/>
</dbReference>
<dbReference type="SMART" id="SM00088">
    <property type="entry name" value="PINT"/>
    <property type="match status" value="1"/>
</dbReference>